<reference evidence="1 2" key="1">
    <citation type="submission" date="2016-08" db="EMBL/GenBank/DDBJ databases">
        <title>Candidatus Dactylopiibacterium carminicum genome sequence.</title>
        <authorList>
            <person name="Ramirez-Puebla S.T."/>
            <person name="Ormeno-Orrillo E."/>
            <person name="Vera-Ponce De Leon A."/>
            <person name="Luis L."/>
            <person name="Sanchez-Flores A."/>
            <person name="Monica R."/>
            <person name="Martinez-Romero E."/>
        </authorList>
    </citation>
    <scope>NUCLEOTIDE SEQUENCE [LARGE SCALE GENOMIC DNA]</scope>
    <source>
        <strain evidence="1">END1</strain>
    </source>
</reference>
<gene>
    <name evidence="1" type="ORF">BGI27_13885</name>
</gene>
<protein>
    <recommendedName>
        <fullName evidence="3">Autotransporter domain-containing protein</fullName>
    </recommendedName>
</protein>
<comment type="caution">
    <text evidence="1">The sequence shown here is derived from an EMBL/GenBank/DDBJ whole genome shotgun (WGS) entry which is preliminary data.</text>
</comment>
<sequence length="330" mass="35441">MHNFGGRNNCGNGGDWAAYQPNIALTGSEDAGRKGETYMHTRVSRIGFETTSATELGALNAKVEGDFYTNNGFRIRHAYGQIGGLLVGQTWSTFMDLDSSPDTVDFNGPTGNTSLRQPQIRYTYGTDFGNFIGALETKSTGSDADDNLSRSLDLVARWDKAFNWGHVALRGLTTENAVKGDSVSASKRGYGVGLGGSYKITPATALLLSPTYGKGMGRFFNESVGATVDGGKVYLPKEVGAVVSLQQQFSSKLRGTLAYGQQRTLGSDYVDHVSGTTNRLLRSGSVGLMWNPVKDVEFGGEFMLSHRRTIDGSSGTEPRLNLAATYSFGN</sequence>
<evidence type="ECO:0000313" key="2">
    <source>
        <dbReference type="Proteomes" id="UP000623509"/>
    </source>
</evidence>
<accession>A0ABQ7HMH3</accession>
<proteinExistence type="predicted"/>
<dbReference type="Proteomes" id="UP000623509">
    <property type="component" value="Unassembled WGS sequence"/>
</dbReference>
<dbReference type="InterPro" id="IPR045748">
    <property type="entry name" value="DcaP"/>
</dbReference>
<dbReference type="EMBL" id="MDUX01000053">
    <property type="protein sequence ID" value="KAF7598337.1"/>
    <property type="molecule type" value="Genomic_DNA"/>
</dbReference>
<dbReference type="SUPFAM" id="SSF56935">
    <property type="entry name" value="Porins"/>
    <property type="match status" value="1"/>
</dbReference>
<organism evidence="1 2">
    <name type="scientific">Candidatus Dactylopiibacterium carminicum</name>
    <dbReference type="NCBI Taxonomy" id="857335"/>
    <lineage>
        <taxon>Bacteria</taxon>
        <taxon>Pseudomonadati</taxon>
        <taxon>Pseudomonadota</taxon>
        <taxon>Betaproteobacteria</taxon>
        <taxon>Rhodocyclales</taxon>
        <taxon>Rhodocyclaceae</taxon>
        <taxon>Candidatus Dactylopiibacterium</taxon>
    </lineage>
</organism>
<evidence type="ECO:0008006" key="3">
    <source>
        <dbReference type="Google" id="ProtNLM"/>
    </source>
</evidence>
<evidence type="ECO:0000313" key="1">
    <source>
        <dbReference type="EMBL" id="KAF7598337.1"/>
    </source>
</evidence>
<dbReference type="Pfam" id="PF19577">
    <property type="entry name" value="DcaP"/>
    <property type="match status" value="1"/>
</dbReference>
<keyword evidence="2" id="KW-1185">Reference proteome</keyword>
<dbReference type="RefSeq" id="WP_095525458.1">
    <property type="nucleotide sequence ID" value="NZ_MDUX01000053.1"/>
</dbReference>
<name>A0ABQ7HMH3_9RHOO</name>